<protein>
    <submittedName>
        <fullName evidence="1">Uncharacterized protein</fullName>
    </submittedName>
</protein>
<organism evidence="1">
    <name type="scientific">Myoviridae sp. ctwwN25</name>
    <dbReference type="NCBI Taxonomy" id="2825209"/>
    <lineage>
        <taxon>Viruses</taxon>
        <taxon>Duplodnaviria</taxon>
        <taxon>Heunggongvirae</taxon>
        <taxon>Uroviricota</taxon>
        <taxon>Caudoviricetes</taxon>
    </lineage>
</organism>
<sequence length="342" mass="39602">MGKYLVGTRFYVYPDDSDLPLVIRLKKESVNELSFICGGTIECLNQSQVENMDLSYDWDIDGKNEYGDIFWRHVHIAGMDFYQKWTPISDDTNLYVLYEIEKVHCSMTIKNLEENFIKLNPDGFITVSNIFYKTDADPNGFDVLVTLHVGNDRTPFAICRQDVVDIYNYRTDGAVIPIGTSISRATCPKNIDLMNFMYSEKVKDFKASAFYIDDDLRSMMKYIGSLNRYNATIHKLHDKYEGTQMRGCSNNLFELLEDKHFIGEFKIANKLRTWPFYIDLCDDELSPEMVNEFNKLYRTNAKAVEYLPYSRELDINALGDQCRIATCIAGEGKQCLMAFIFK</sequence>
<evidence type="ECO:0000313" key="1">
    <source>
        <dbReference type="EMBL" id="DAE08647.1"/>
    </source>
</evidence>
<name>A0A8S5PNA5_9CAUD</name>
<dbReference type="EMBL" id="BK015472">
    <property type="protein sequence ID" value="DAE08647.1"/>
    <property type="molecule type" value="Genomic_DNA"/>
</dbReference>
<accession>A0A8S5PNA5</accession>
<reference evidence="1" key="1">
    <citation type="journal article" date="2021" name="Proc. Natl. Acad. Sci. U.S.A.">
        <title>A Catalog of Tens of Thousands of Viruses from Human Metagenomes Reveals Hidden Associations with Chronic Diseases.</title>
        <authorList>
            <person name="Tisza M.J."/>
            <person name="Buck C.B."/>
        </authorList>
    </citation>
    <scope>NUCLEOTIDE SEQUENCE</scope>
    <source>
        <strain evidence="1">CtwwN25</strain>
    </source>
</reference>
<proteinExistence type="predicted"/>